<dbReference type="Gene3D" id="3.40.640.10">
    <property type="entry name" value="Type I PLP-dependent aspartate aminotransferase-like (Major domain)"/>
    <property type="match status" value="1"/>
</dbReference>
<dbReference type="GO" id="GO:0030170">
    <property type="term" value="F:pyridoxal phosphate binding"/>
    <property type="evidence" value="ECO:0007669"/>
    <property type="project" value="InterPro"/>
</dbReference>
<evidence type="ECO:0000256" key="4">
    <source>
        <dbReference type="ARBA" id="ARBA00022679"/>
    </source>
</evidence>
<keyword evidence="5 6" id="KW-0663">Pyridoxal phosphate</keyword>
<dbReference type="InterPro" id="IPR004839">
    <property type="entry name" value="Aminotransferase_I/II_large"/>
</dbReference>
<dbReference type="EMBL" id="JAKKDU010000001">
    <property type="protein sequence ID" value="MCF7566882.1"/>
    <property type="molecule type" value="Genomic_DNA"/>
</dbReference>
<comment type="caution">
    <text evidence="8">The sequence shown here is derived from an EMBL/GenBank/DDBJ whole genome shotgun (WGS) entry which is preliminary data.</text>
</comment>
<dbReference type="InterPro" id="IPR015422">
    <property type="entry name" value="PyrdxlP-dep_Trfase_small"/>
</dbReference>
<name>A0AAE3ELZ4_9FLAO</name>
<dbReference type="GO" id="GO:0009102">
    <property type="term" value="P:biotin biosynthetic process"/>
    <property type="evidence" value="ECO:0007669"/>
    <property type="project" value="TreeGrafter"/>
</dbReference>
<accession>A0AAE3ELZ4</accession>
<dbReference type="PROSITE" id="PS00599">
    <property type="entry name" value="AA_TRANSFER_CLASS_2"/>
    <property type="match status" value="1"/>
</dbReference>
<evidence type="ECO:0000256" key="3">
    <source>
        <dbReference type="ARBA" id="ARBA00010008"/>
    </source>
</evidence>
<dbReference type="AlphaFoldDB" id="A0AAE3ELZ4"/>
<feature type="domain" description="Aminotransferase class I/classII large" evidence="7">
    <location>
        <begin position="29"/>
        <end position="371"/>
    </location>
</feature>
<organism evidence="8 9">
    <name type="scientific">Wocania arenilitoris</name>
    <dbReference type="NCBI Taxonomy" id="2044858"/>
    <lineage>
        <taxon>Bacteria</taxon>
        <taxon>Pseudomonadati</taxon>
        <taxon>Bacteroidota</taxon>
        <taxon>Flavobacteriia</taxon>
        <taxon>Flavobacteriales</taxon>
        <taxon>Flavobacteriaceae</taxon>
        <taxon>Wocania</taxon>
    </lineage>
</organism>
<dbReference type="Proteomes" id="UP001199795">
    <property type="component" value="Unassembled WGS sequence"/>
</dbReference>
<keyword evidence="9" id="KW-1185">Reference proteome</keyword>
<evidence type="ECO:0000256" key="6">
    <source>
        <dbReference type="RuleBase" id="RU003693"/>
    </source>
</evidence>
<comment type="pathway">
    <text evidence="2">Lipid metabolism.</text>
</comment>
<evidence type="ECO:0000259" key="7">
    <source>
        <dbReference type="Pfam" id="PF00155"/>
    </source>
</evidence>
<keyword evidence="4" id="KW-0808">Transferase</keyword>
<comment type="cofactor">
    <cofactor evidence="1 6">
        <name>pyridoxal 5'-phosphate</name>
        <dbReference type="ChEBI" id="CHEBI:597326"/>
    </cofactor>
</comment>
<comment type="similarity">
    <text evidence="3">Belongs to the class-II pyridoxal-phosphate-dependent aminotransferase family. BioF subfamily.</text>
</comment>
<dbReference type="Pfam" id="PF00155">
    <property type="entry name" value="Aminotran_1_2"/>
    <property type="match status" value="1"/>
</dbReference>
<dbReference type="RefSeq" id="WP_237238241.1">
    <property type="nucleotide sequence ID" value="NZ_JAKKDU010000001.1"/>
</dbReference>
<dbReference type="InterPro" id="IPR015421">
    <property type="entry name" value="PyrdxlP-dep_Trfase_major"/>
</dbReference>
<gene>
    <name evidence="8" type="ORF">L3X37_00690</name>
</gene>
<proteinExistence type="inferred from homology"/>
<dbReference type="InterPro" id="IPR015424">
    <property type="entry name" value="PyrdxlP-dep_Trfase"/>
</dbReference>
<evidence type="ECO:0000313" key="9">
    <source>
        <dbReference type="Proteomes" id="UP001199795"/>
    </source>
</evidence>
<dbReference type="GO" id="GO:0008483">
    <property type="term" value="F:transaminase activity"/>
    <property type="evidence" value="ECO:0007669"/>
    <property type="project" value="UniProtKB-KW"/>
</dbReference>
<keyword evidence="8" id="KW-0032">Aminotransferase</keyword>
<dbReference type="SUPFAM" id="SSF53383">
    <property type="entry name" value="PLP-dependent transferases"/>
    <property type="match status" value="1"/>
</dbReference>
<dbReference type="InterPro" id="IPR050087">
    <property type="entry name" value="AON_synthase_class-II"/>
</dbReference>
<evidence type="ECO:0000256" key="1">
    <source>
        <dbReference type="ARBA" id="ARBA00001933"/>
    </source>
</evidence>
<dbReference type="PANTHER" id="PTHR13693:SF77">
    <property type="entry name" value="8-AMINO-7-OXONONANOATE SYNTHASE"/>
    <property type="match status" value="1"/>
</dbReference>
<dbReference type="PANTHER" id="PTHR13693">
    <property type="entry name" value="CLASS II AMINOTRANSFERASE/8-AMINO-7-OXONONANOATE SYNTHASE"/>
    <property type="match status" value="1"/>
</dbReference>
<dbReference type="Gene3D" id="3.90.1150.10">
    <property type="entry name" value="Aspartate Aminotransferase, domain 1"/>
    <property type="match status" value="1"/>
</dbReference>
<protein>
    <submittedName>
        <fullName evidence="8">Pyridoxal phosphate-dependent aminotransferase family protein</fullName>
    </submittedName>
</protein>
<evidence type="ECO:0000313" key="8">
    <source>
        <dbReference type="EMBL" id="MCF7566882.1"/>
    </source>
</evidence>
<sequence>MKKFPEKLQEKLSNRKANNALRQLSSRNDLIDFSSNDYLGFSKSESIFNTTHDFLIGHNIKQNGATGSRLLSGNYQLFNIVETILANFHNSETALIFNSGYDANVGFFSCVPQRDDVILYDEFIHASIRDGIKLSNAKAYKFKHNDLDNLDEMLNRVQYDGNIYIVTESVFSMDGDSPDLAAICKISKKHDAFLIVDEAHAVGVFGKRGIGLIPKLNLENHIFARLVTFGKAIGCHGAAIICSENLKQYLVNFSRSFIYTTALPPHSLATIHSAYTELISTKNIEKLHKNIKYFKAEVIKHNLQNHFIKSDSAIHCCIISGNEKVKQIAKKLQQHNFSVKPILSPTVKKEEERLRFCLHSYNSEKETTEVLQLLSTFL</sequence>
<evidence type="ECO:0000256" key="2">
    <source>
        <dbReference type="ARBA" id="ARBA00005189"/>
    </source>
</evidence>
<reference evidence="8" key="1">
    <citation type="submission" date="2022-01" db="EMBL/GenBank/DDBJ databases">
        <title>Draft genome sequence of Sabulilitoribacter arenilitoris KCTC 52401.</title>
        <authorList>
            <person name="Oh J.-S."/>
        </authorList>
    </citation>
    <scope>NUCLEOTIDE SEQUENCE</scope>
    <source>
        <strain evidence="8">HMF6543</strain>
    </source>
</reference>
<dbReference type="InterPro" id="IPR001917">
    <property type="entry name" value="Aminotrans_II_pyridoxalP_BS"/>
</dbReference>
<evidence type="ECO:0000256" key="5">
    <source>
        <dbReference type="ARBA" id="ARBA00022898"/>
    </source>
</evidence>